<evidence type="ECO:0000313" key="1">
    <source>
        <dbReference type="EMBL" id="KAK3782112.1"/>
    </source>
</evidence>
<sequence length="82" mass="9216">MSGCFRERKYTKGASDLHSNFFAYNKKVPQRGEATVSNFSVSLISPRVRLEYQNRMLLGLALADLSPGQDLDLEHSRLSISP</sequence>
<reference evidence="1" key="1">
    <citation type="journal article" date="2023" name="G3 (Bethesda)">
        <title>A reference genome for the long-term kleptoplast-retaining sea slug Elysia crispata morphotype clarki.</title>
        <authorList>
            <person name="Eastman K.E."/>
            <person name="Pendleton A.L."/>
            <person name="Shaikh M.A."/>
            <person name="Suttiyut T."/>
            <person name="Ogas R."/>
            <person name="Tomko P."/>
            <person name="Gavelis G."/>
            <person name="Widhalm J.R."/>
            <person name="Wisecaver J.H."/>
        </authorList>
    </citation>
    <scope>NUCLEOTIDE SEQUENCE</scope>
    <source>
        <strain evidence="1">ECLA1</strain>
    </source>
</reference>
<proteinExistence type="predicted"/>
<dbReference type="Proteomes" id="UP001283361">
    <property type="component" value="Unassembled WGS sequence"/>
</dbReference>
<comment type="caution">
    <text evidence="1">The sequence shown here is derived from an EMBL/GenBank/DDBJ whole genome shotgun (WGS) entry which is preliminary data.</text>
</comment>
<dbReference type="AlphaFoldDB" id="A0AAE1A8F0"/>
<protein>
    <submittedName>
        <fullName evidence="1">Uncharacterized protein</fullName>
    </submittedName>
</protein>
<gene>
    <name evidence="1" type="ORF">RRG08_052376</name>
</gene>
<name>A0AAE1A8F0_9GAST</name>
<dbReference type="EMBL" id="JAWDGP010002538">
    <property type="protein sequence ID" value="KAK3782112.1"/>
    <property type="molecule type" value="Genomic_DNA"/>
</dbReference>
<keyword evidence="2" id="KW-1185">Reference proteome</keyword>
<evidence type="ECO:0000313" key="2">
    <source>
        <dbReference type="Proteomes" id="UP001283361"/>
    </source>
</evidence>
<organism evidence="1 2">
    <name type="scientific">Elysia crispata</name>
    <name type="common">lettuce slug</name>
    <dbReference type="NCBI Taxonomy" id="231223"/>
    <lineage>
        <taxon>Eukaryota</taxon>
        <taxon>Metazoa</taxon>
        <taxon>Spiralia</taxon>
        <taxon>Lophotrochozoa</taxon>
        <taxon>Mollusca</taxon>
        <taxon>Gastropoda</taxon>
        <taxon>Heterobranchia</taxon>
        <taxon>Euthyneura</taxon>
        <taxon>Panpulmonata</taxon>
        <taxon>Sacoglossa</taxon>
        <taxon>Placobranchoidea</taxon>
        <taxon>Plakobranchidae</taxon>
        <taxon>Elysia</taxon>
    </lineage>
</organism>
<accession>A0AAE1A8F0</accession>